<evidence type="ECO:0000256" key="5">
    <source>
        <dbReference type="ARBA" id="ARBA00022801"/>
    </source>
</evidence>
<sequence length="572" mass="62869">MKQKFKSLLCLFLAFSFYFPTFAQSGRTPVRAENGMVVTSHYLASEVGKDILARGGNAIDASVATAFTLAVTLPSAGNLGGGGFLVYHGNDGHKTSFNFREKAPMASTLNMFLDEDGKIKDNSNHEGLLSVGVPGTVAGLYKAHQKMGSLPWKELLQPAIELAEKGFESTYNMNWFLNWVKDRKDEKLYAATAQAFLKNGEEIYKPGETWEQPDLAKTLKRIQKNGADGFYKGKTAKLIADFMQTHGGLITKEDLAKYEAEELVPVTGTYRGHEIVAIPPPSSGGVALIEMLNILEGFDIEEAGHNSAASLHLLTEAMRRAYADRALYLGDPNFNPEMPIEQIISKEYAAELREGIEVKRASVSDSTNFNNAHLQYESPQTTHISVVDNKGNAVSLTYTLERSYGSKIVVEGAGFLLNNEMGDFNPIPGYTDTRGLIGTSPNLVAPEKRMLSSMTPTIVAKDGKPLLVIGSPGGRTIINTVLQVIVNTLDHKMNIAEAIESPRIHHQWLPDRTRFEDWGISPDTKRIYEEMGHEVYEAGNQGQAMGIYIDWENELIYGAADSRSYDGKAIGN</sequence>
<dbReference type="SUPFAM" id="SSF56235">
    <property type="entry name" value="N-terminal nucleophile aminohydrolases (Ntn hydrolases)"/>
    <property type="match status" value="1"/>
</dbReference>
<dbReference type="AlphaFoldDB" id="A0A1M7HHV9"/>
<dbReference type="PROSITE" id="PS00462">
    <property type="entry name" value="G_GLU_TRANSPEPTIDASE"/>
    <property type="match status" value="1"/>
</dbReference>
<organism evidence="13 14">
    <name type="scientific">Salegentibacter salegens</name>
    <dbReference type="NCBI Taxonomy" id="143223"/>
    <lineage>
        <taxon>Bacteria</taxon>
        <taxon>Pseudomonadati</taxon>
        <taxon>Bacteroidota</taxon>
        <taxon>Flavobacteriia</taxon>
        <taxon>Flavobacteriales</taxon>
        <taxon>Flavobacteriaceae</taxon>
        <taxon>Salegentibacter</taxon>
    </lineage>
</organism>
<dbReference type="PANTHER" id="PTHR43199">
    <property type="entry name" value="GLUTATHIONE HYDROLASE"/>
    <property type="match status" value="1"/>
</dbReference>
<dbReference type="Gene3D" id="1.10.246.130">
    <property type="match status" value="1"/>
</dbReference>
<evidence type="ECO:0000256" key="12">
    <source>
        <dbReference type="SAM" id="SignalP"/>
    </source>
</evidence>
<evidence type="ECO:0000256" key="8">
    <source>
        <dbReference type="ARBA" id="ARBA00047417"/>
    </source>
</evidence>
<dbReference type="InterPro" id="IPR051792">
    <property type="entry name" value="GGT_bact"/>
</dbReference>
<protein>
    <recommendedName>
        <fullName evidence="11">Glutathione hydrolase proenzyme</fullName>
        <ecNumber evidence="11">2.3.2.2</ecNumber>
        <ecNumber evidence="11">3.4.19.13</ecNumber>
    </recommendedName>
    <component>
        <recommendedName>
            <fullName evidence="11">Glutathione hydrolase large chain</fullName>
        </recommendedName>
    </component>
    <component>
        <recommendedName>
            <fullName evidence="11">Glutathione hydrolase small chain</fullName>
        </recommendedName>
    </component>
</protein>
<feature type="binding site" evidence="10">
    <location>
        <begin position="452"/>
        <end position="453"/>
    </location>
    <ligand>
        <name>L-glutamate</name>
        <dbReference type="ChEBI" id="CHEBI:29985"/>
    </ligand>
</feature>
<evidence type="ECO:0000256" key="2">
    <source>
        <dbReference type="ARBA" id="ARBA00001089"/>
    </source>
</evidence>
<evidence type="ECO:0000256" key="6">
    <source>
        <dbReference type="ARBA" id="ARBA00023145"/>
    </source>
</evidence>
<comment type="subunit">
    <text evidence="11">This enzyme consists of two polypeptide chains, which are synthesized in precursor form from a single polypeptide.</text>
</comment>
<dbReference type="RefSeq" id="WP_079733534.1">
    <property type="nucleotide sequence ID" value="NZ_LT670848.1"/>
</dbReference>
<dbReference type="InterPro" id="IPR055262">
    <property type="entry name" value="GGT_CS"/>
</dbReference>
<dbReference type="InterPro" id="IPR043138">
    <property type="entry name" value="GGT_lsub"/>
</dbReference>
<keyword evidence="4 11" id="KW-0808">Transferase</keyword>
<dbReference type="STRING" id="143223.SAMN05878281_0143"/>
<gene>
    <name evidence="13" type="ORF">SAMN05878281_0143</name>
</gene>
<keyword evidence="14" id="KW-1185">Reference proteome</keyword>
<feature type="active site" description="Nucleophile" evidence="9">
    <location>
        <position position="381"/>
    </location>
</feature>
<keyword evidence="11" id="KW-0317">Glutathione biosynthesis</keyword>
<comment type="catalytic activity">
    <reaction evidence="2 11">
        <text>glutathione + H2O = L-cysteinylglycine + L-glutamate</text>
        <dbReference type="Rhea" id="RHEA:28807"/>
        <dbReference type="ChEBI" id="CHEBI:15377"/>
        <dbReference type="ChEBI" id="CHEBI:29985"/>
        <dbReference type="ChEBI" id="CHEBI:57925"/>
        <dbReference type="ChEBI" id="CHEBI:61694"/>
        <dbReference type="EC" id="3.4.19.13"/>
    </reaction>
</comment>
<feature type="signal peptide" evidence="12">
    <location>
        <begin position="1"/>
        <end position="23"/>
    </location>
</feature>
<evidence type="ECO:0000256" key="4">
    <source>
        <dbReference type="ARBA" id="ARBA00022679"/>
    </source>
</evidence>
<dbReference type="InterPro" id="IPR043137">
    <property type="entry name" value="GGT_ssub_C"/>
</dbReference>
<dbReference type="GO" id="GO:0006750">
    <property type="term" value="P:glutathione biosynthetic process"/>
    <property type="evidence" value="ECO:0007669"/>
    <property type="project" value="UniProtKB-KW"/>
</dbReference>
<evidence type="ECO:0000313" key="13">
    <source>
        <dbReference type="EMBL" id="SHM28044.1"/>
    </source>
</evidence>
<evidence type="ECO:0000256" key="10">
    <source>
        <dbReference type="PIRSR" id="PIRSR600101-2"/>
    </source>
</evidence>
<evidence type="ECO:0000256" key="1">
    <source>
        <dbReference type="ARBA" id="ARBA00001049"/>
    </source>
</evidence>
<comment type="PTM">
    <text evidence="11">Cleaved by autocatalysis into a large and a small subunit.</text>
</comment>
<feature type="binding site" evidence="10">
    <location>
        <position position="423"/>
    </location>
    <ligand>
        <name>L-glutamate</name>
        <dbReference type="ChEBI" id="CHEBI:29985"/>
    </ligand>
</feature>
<proteinExistence type="inferred from homology"/>
<dbReference type="InterPro" id="IPR029055">
    <property type="entry name" value="Ntn_hydrolases_N"/>
</dbReference>
<feature type="binding site" evidence="10">
    <location>
        <position position="474"/>
    </location>
    <ligand>
        <name>L-glutamate</name>
        <dbReference type="ChEBI" id="CHEBI:29985"/>
    </ligand>
</feature>
<comment type="catalytic activity">
    <reaction evidence="8 11">
        <text>an N-terminal (5-L-glutamyl)-[peptide] + an alpha-amino acid = 5-L-glutamyl amino acid + an N-terminal L-alpha-aminoacyl-[peptide]</text>
        <dbReference type="Rhea" id="RHEA:23904"/>
        <dbReference type="Rhea" id="RHEA-COMP:9780"/>
        <dbReference type="Rhea" id="RHEA-COMP:9795"/>
        <dbReference type="ChEBI" id="CHEBI:77644"/>
        <dbReference type="ChEBI" id="CHEBI:78597"/>
        <dbReference type="ChEBI" id="CHEBI:78599"/>
        <dbReference type="ChEBI" id="CHEBI:78608"/>
        <dbReference type="EC" id="2.3.2.2"/>
    </reaction>
</comment>
<dbReference type="EMBL" id="LT670848">
    <property type="protein sequence ID" value="SHM28044.1"/>
    <property type="molecule type" value="Genomic_DNA"/>
</dbReference>
<feature type="chain" id="PRO_5013155921" description="Glutathione hydrolase proenzyme" evidence="12">
    <location>
        <begin position="24"/>
        <end position="572"/>
    </location>
</feature>
<dbReference type="EC" id="2.3.2.2" evidence="11"/>
<dbReference type="Gene3D" id="3.60.20.40">
    <property type="match status" value="1"/>
</dbReference>
<dbReference type="PRINTS" id="PR01210">
    <property type="entry name" value="GGTRANSPTASE"/>
</dbReference>
<feature type="binding site" evidence="10">
    <location>
        <position position="100"/>
    </location>
    <ligand>
        <name>L-glutamate</name>
        <dbReference type="ChEBI" id="CHEBI:29985"/>
    </ligand>
</feature>
<reference evidence="14" key="1">
    <citation type="submission" date="2016-11" db="EMBL/GenBank/DDBJ databases">
        <authorList>
            <person name="Varghese N."/>
            <person name="Submissions S."/>
        </authorList>
    </citation>
    <scope>NUCLEOTIDE SEQUENCE [LARGE SCALE GENOMIC DNA]</scope>
    <source>
        <strain evidence="14">ACAM 48</strain>
    </source>
</reference>
<evidence type="ECO:0000256" key="9">
    <source>
        <dbReference type="PIRSR" id="PIRSR600101-1"/>
    </source>
</evidence>
<comment type="catalytic activity">
    <reaction evidence="1 11">
        <text>an S-substituted glutathione + H2O = an S-substituted L-cysteinylglycine + L-glutamate</text>
        <dbReference type="Rhea" id="RHEA:59468"/>
        <dbReference type="ChEBI" id="CHEBI:15377"/>
        <dbReference type="ChEBI" id="CHEBI:29985"/>
        <dbReference type="ChEBI" id="CHEBI:90779"/>
        <dbReference type="ChEBI" id="CHEBI:143103"/>
        <dbReference type="EC" id="3.4.19.13"/>
    </reaction>
</comment>
<evidence type="ECO:0000256" key="11">
    <source>
        <dbReference type="RuleBase" id="RU368036"/>
    </source>
</evidence>
<dbReference type="NCBIfam" id="TIGR00066">
    <property type="entry name" value="g_glut_trans"/>
    <property type="match status" value="1"/>
</dbReference>
<dbReference type="EC" id="3.4.19.13" evidence="11"/>
<evidence type="ECO:0000313" key="14">
    <source>
        <dbReference type="Proteomes" id="UP000190235"/>
    </source>
</evidence>
<keyword evidence="5 11" id="KW-0378">Hydrolase</keyword>
<dbReference type="Pfam" id="PF01019">
    <property type="entry name" value="G_glu_transpept"/>
    <property type="match status" value="1"/>
</dbReference>
<keyword evidence="12" id="KW-0732">Signal</keyword>
<dbReference type="GO" id="GO:0103068">
    <property type="term" value="F:leukotriene C4 gamma-glutamyl transferase activity"/>
    <property type="evidence" value="ECO:0007669"/>
    <property type="project" value="UniProtKB-EC"/>
</dbReference>
<keyword evidence="7 11" id="KW-0012">Acyltransferase</keyword>
<accession>A0A1M7HHV9</accession>
<dbReference type="GO" id="GO:0006751">
    <property type="term" value="P:glutathione catabolic process"/>
    <property type="evidence" value="ECO:0007669"/>
    <property type="project" value="UniProtKB-UniRule"/>
</dbReference>
<evidence type="ECO:0000256" key="3">
    <source>
        <dbReference type="ARBA" id="ARBA00009381"/>
    </source>
</evidence>
<dbReference type="GO" id="GO:0036374">
    <property type="term" value="F:glutathione hydrolase activity"/>
    <property type="evidence" value="ECO:0007669"/>
    <property type="project" value="UniProtKB-UniRule"/>
</dbReference>
<keyword evidence="6 11" id="KW-0865">Zymogen</keyword>
<dbReference type="InterPro" id="IPR000101">
    <property type="entry name" value="GGT_peptidase"/>
</dbReference>
<name>A0A1M7HHV9_9FLAO</name>
<dbReference type="Proteomes" id="UP000190235">
    <property type="component" value="Chromosome I"/>
</dbReference>
<dbReference type="OrthoDB" id="9781342at2"/>
<evidence type="ECO:0000256" key="7">
    <source>
        <dbReference type="ARBA" id="ARBA00023315"/>
    </source>
</evidence>
<dbReference type="UniPathway" id="UPA00204"/>
<dbReference type="PANTHER" id="PTHR43199:SF1">
    <property type="entry name" value="GLUTATHIONE HYDROLASE PROENZYME"/>
    <property type="match status" value="1"/>
</dbReference>
<comment type="similarity">
    <text evidence="3 11">Belongs to the gamma-glutamyltransferase family.</text>
</comment>
<comment type="pathway">
    <text evidence="11">Sulfur metabolism; glutathione metabolism.</text>
</comment>